<protein>
    <submittedName>
        <fullName evidence="1">Protein SUPPRESSOR OF QUENCHING 1, chloroplastic isoform A</fullName>
    </submittedName>
</protein>
<dbReference type="SUPFAM" id="SSF63825">
    <property type="entry name" value="YWTD domain"/>
    <property type="match status" value="1"/>
</dbReference>
<evidence type="ECO:0000313" key="2">
    <source>
        <dbReference type="Proteomes" id="UP000634136"/>
    </source>
</evidence>
<dbReference type="InterPro" id="IPR011042">
    <property type="entry name" value="6-blade_b-propeller_TolB-like"/>
</dbReference>
<dbReference type="AlphaFoldDB" id="A0A834WQK2"/>
<sequence length="727" mass="82118">MALRHRRMKEISRFLHIVYSGDSYQCCSQACNIADFSTMPKSSTRKPVTKRIRERGFHSHRFSTKAKLSRDPATAIGLLSFIKASLDEQEGTYHCWLNTLDKTAQLSRGDGIFLVLAARTLDHGVMFENLKKLKQRFPHLYIVGLQLIRSPADQEHLIQLLMTENITFPILLSKKTTEAVLATSYLKNLGVLLFIKRKTWILKYSTKQDGITKENYVCSSLQNLLLYYPGCISADESGNRIFLSDCNHHRIIIADGNGEILDCIGSSPGFEDGDFESAKLRRPAGSYYHAAEDCLYFVDSENHAIRKADMETRLVETLYPTSASNKGNVRIWTWIMNKLGFESSVESNIEKDSEVFDSNPLYFPWHLLKSVDDTLFILDRSFQTVWAMDLASAKIDEALIGSSENFEICRQQITKKLSLLDQVPSDWLQQQTENTCPMEGLPHSGLLSSMATLQNQIFICDTVGQRILKVNRESGVCSNFTFSNLGILGLPYWLMSPLETFYAVGSGLSYVPIDHLQSFQFLPGRIDIQLIVDVPPDTELVQTLDKACIWRQARGSATEVSGMEDVPGSTYKAGVSQQWYDELDDLASPKPVTDMADEDDKLDNNLMVDDKRTSINCCVNTSPGTSEVIIYAVLYLKLKKDLNSQEENRKIHAGRILDIMTSRRCGKTERDLCNAFLLKSKGDLRDLNFMKPLHVRIKLDCLDHPKAENGRDVILTDSSIEVKVSLN</sequence>
<dbReference type="PANTHER" id="PTHR46388:SF3">
    <property type="entry name" value="DUF1618 DOMAIN-CONTAINING PROTEIN"/>
    <property type="match status" value="1"/>
</dbReference>
<proteinExistence type="predicted"/>
<dbReference type="EMBL" id="JAAIUW010000006">
    <property type="protein sequence ID" value="KAF7825724.1"/>
    <property type="molecule type" value="Genomic_DNA"/>
</dbReference>
<organism evidence="1 2">
    <name type="scientific">Senna tora</name>
    <dbReference type="NCBI Taxonomy" id="362788"/>
    <lineage>
        <taxon>Eukaryota</taxon>
        <taxon>Viridiplantae</taxon>
        <taxon>Streptophyta</taxon>
        <taxon>Embryophyta</taxon>
        <taxon>Tracheophyta</taxon>
        <taxon>Spermatophyta</taxon>
        <taxon>Magnoliopsida</taxon>
        <taxon>eudicotyledons</taxon>
        <taxon>Gunneridae</taxon>
        <taxon>Pentapetalae</taxon>
        <taxon>rosids</taxon>
        <taxon>fabids</taxon>
        <taxon>Fabales</taxon>
        <taxon>Fabaceae</taxon>
        <taxon>Caesalpinioideae</taxon>
        <taxon>Cassia clade</taxon>
        <taxon>Senna</taxon>
    </lineage>
</organism>
<accession>A0A834WQK2</accession>
<dbReference type="Gene3D" id="2.120.10.30">
    <property type="entry name" value="TolB, C-terminal domain"/>
    <property type="match status" value="1"/>
</dbReference>
<reference evidence="1" key="1">
    <citation type="submission" date="2020-09" db="EMBL/GenBank/DDBJ databases">
        <title>Genome-Enabled Discovery of Anthraquinone Biosynthesis in Senna tora.</title>
        <authorList>
            <person name="Kang S.-H."/>
            <person name="Pandey R.P."/>
            <person name="Lee C.-M."/>
            <person name="Sim J.-S."/>
            <person name="Jeong J.-T."/>
            <person name="Choi B.-S."/>
            <person name="Jung M."/>
            <person name="Ginzburg D."/>
            <person name="Zhao K."/>
            <person name="Won S.Y."/>
            <person name="Oh T.-J."/>
            <person name="Yu Y."/>
            <person name="Kim N.-H."/>
            <person name="Lee O.R."/>
            <person name="Lee T.-H."/>
            <person name="Bashyal P."/>
            <person name="Kim T.-S."/>
            <person name="Lee W.-H."/>
            <person name="Kawkins C."/>
            <person name="Kim C.-K."/>
            <person name="Kim J.S."/>
            <person name="Ahn B.O."/>
            <person name="Rhee S.Y."/>
            <person name="Sohng J.K."/>
        </authorList>
    </citation>
    <scope>NUCLEOTIDE SEQUENCE</scope>
    <source>
        <tissue evidence="1">Leaf</tissue>
    </source>
</reference>
<dbReference type="Proteomes" id="UP000634136">
    <property type="component" value="Unassembled WGS sequence"/>
</dbReference>
<keyword evidence="2" id="KW-1185">Reference proteome</keyword>
<dbReference type="PANTHER" id="PTHR46388">
    <property type="entry name" value="NHL REPEAT-CONTAINING PROTEIN 2"/>
    <property type="match status" value="1"/>
</dbReference>
<dbReference type="OrthoDB" id="273823at2759"/>
<evidence type="ECO:0000313" key="1">
    <source>
        <dbReference type="EMBL" id="KAF7825724.1"/>
    </source>
</evidence>
<comment type="caution">
    <text evidence="1">The sequence shown here is derived from an EMBL/GenBank/DDBJ whole genome shotgun (WGS) entry which is preliminary data.</text>
</comment>
<dbReference type="FunFam" id="2.120.10.30:FF:000108">
    <property type="entry name" value="NHL domain-containing protein"/>
    <property type="match status" value="1"/>
</dbReference>
<name>A0A834WQK2_9FABA</name>
<gene>
    <name evidence="1" type="ORF">G2W53_016888</name>
</gene>